<dbReference type="EMBL" id="JADIMZ010000128">
    <property type="protein sequence ID" value="MBO8433327.1"/>
    <property type="molecule type" value="Genomic_DNA"/>
</dbReference>
<keyword evidence="1" id="KW-0805">Transcription regulation</keyword>
<dbReference type="CDD" id="cd07377">
    <property type="entry name" value="WHTH_GntR"/>
    <property type="match status" value="1"/>
</dbReference>
<dbReference type="Gene3D" id="1.10.10.10">
    <property type="entry name" value="Winged helix-like DNA-binding domain superfamily/Winged helix DNA-binding domain"/>
    <property type="match status" value="1"/>
</dbReference>
<dbReference type="Pfam" id="PF00392">
    <property type="entry name" value="GntR"/>
    <property type="match status" value="1"/>
</dbReference>
<dbReference type="SUPFAM" id="SSF46785">
    <property type="entry name" value="Winged helix' DNA-binding domain"/>
    <property type="match status" value="1"/>
</dbReference>
<dbReference type="GO" id="GO:0003677">
    <property type="term" value="F:DNA binding"/>
    <property type="evidence" value="ECO:0007669"/>
    <property type="project" value="UniProtKB-KW"/>
</dbReference>
<feature type="domain" description="HTH gntR-type" evidence="4">
    <location>
        <begin position="7"/>
        <end position="75"/>
    </location>
</feature>
<dbReference type="InterPro" id="IPR036390">
    <property type="entry name" value="WH_DNA-bd_sf"/>
</dbReference>
<name>A0A9D9H300_9BACT</name>
<protein>
    <submittedName>
        <fullName evidence="5">GntR family transcriptional regulator</fullName>
    </submittedName>
</protein>
<dbReference type="InterPro" id="IPR036388">
    <property type="entry name" value="WH-like_DNA-bd_sf"/>
</dbReference>
<accession>A0A9D9H300</accession>
<dbReference type="PANTHER" id="PTHR38445:SF10">
    <property type="entry name" value="GNTR-FAMILY TRANSCRIPTIONAL REGULATOR"/>
    <property type="match status" value="1"/>
</dbReference>
<dbReference type="SMART" id="SM00345">
    <property type="entry name" value="HTH_GNTR"/>
    <property type="match status" value="1"/>
</dbReference>
<dbReference type="Proteomes" id="UP000823612">
    <property type="component" value="Unassembled WGS sequence"/>
</dbReference>
<organism evidence="5 6">
    <name type="scientific">Candidatus Pullibacteroides excrementavium</name>
    <dbReference type="NCBI Taxonomy" id="2840905"/>
    <lineage>
        <taxon>Bacteria</taxon>
        <taxon>Pseudomonadati</taxon>
        <taxon>Bacteroidota</taxon>
        <taxon>Bacteroidia</taxon>
        <taxon>Bacteroidales</taxon>
        <taxon>Candidatus Pullibacteroides</taxon>
    </lineage>
</organism>
<proteinExistence type="predicted"/>
<sequence length="116" mass="13452">MEFRQDKPIYEQIAEYVCEKVLNGEYKPEDKIPSVREFGIQLAVNPNTVMRAYEHLERNGIIYSKRGIGFLISPDSRQRATELMREEFLQTVPAFLNRMKLLGLTFADLQTVGDKP</sequence>
<reference evidence="5" key="2">
    <citation type="journal article" date="2021" name="PeerJ">
        <title>Extensive microbial diversity within the chicken gut microbiome revealed by metagenomics and culture.</title>
        <authorList>
            <person name="Gilroy R."/>
            <person name="Ravi A."/>
            <person name="Getino M."/>
            <person name="Pursley I."/>
            <person name="Horton D.L."/>
            <person name="Alikhan N.F."/>
            <person name="Baker D."/>
            <person name="Gharbi K."/>
            <person name="Hall N."/>
            <person name="Watson M."/>
            <person name="Adriaenssens E.M."/>
            <person name="Foster-Nyarko E."/>
            <person name="Jarju S."/>
            <person name="Secka A."/>
            <person name="Antonio M."/>
            <person name="Oren A."/>
            <person name="Chaudhuri R.R."/>
            <person name="La Ragione R."/>
            <person name="Hildebrand F."/>
            <person name="Pallen M.J."/>
        </authorList>
    </citation>
    <scope>NUCLEOTIDE SEQUENCE</scope>
    <source>
        <strain evidence="5">2889</strain>
    </source>
</reference>
<comment type="caution">
    <text evidence="5">The sequence shown here is derived from an EMBL/GenBank/DDBJ whole genome shotgun (WGS) entry which is preliminary data.</text>
</comment>
<gene>
    <name evidence="5" type="ORF">IAB08_08575</name>
</gene>
<keyword evidence="3" id="KW-0804">Transcription</keyword>
<dbReference type="InterPro" id="IPR000524">
    <property type="entry name" value="Tscrpt_reg_HTH_GntR"/>
</dbReference>
<evidence type="ECO:0000256" key="2">
    <source>
        <dbReference type="ARBA" id="ARBA00023125"/>
    </source>
</evidence>
<dbReference type="GO" id="GO:0003700">
    <property type="term" value="F:DNA-binding transcription factor activity"/>
    <property type="evidence" value="ECO:0007669"/>
    <property type="project" value="InterPro"/>
</dbReference>
<evidence type="ECO:0000256" key="1">
    <source>
        <dbReference type="ARBA" id="ARBA00023015"/>
    </source>
</evidence>
<evidence type="ECO:0000256" key="3">
    <source>
        <dbReference type="ARBA" id="ARBA00023163"/>
    </source>
</evidence>
<keyword evidence="2" id="KW-0238">DNA-binding</keyword>
<dbReference type="PANTHER" id="PTHR38445">
    <property type="entry name" value="HTH-TYPE TRANSCRIPTIONAL REPRESSOR YTRA"/>
    <property type="match status" value="1"/>
</dbReference>
<dbReference type="AlphaFoldDB" id="A0A9D9H300"/>
<dbReference type="PROSITE" id="PS50949">
    <property type="entry name" value="HTH_GNTR"/>
    <property type="match status" value="1"/>
</dbReference>
<evidence type="ECO:0000313" key="5">
    <source>
        <dbReference type="EMBL" id="MBO8433327.1"/>
    </source>
</evidence>
<evidence type="ECO:0000259" key="4">
    <source>
        <dbReference type="PROSITE" id="PS50949"/>
    </source>
</evidence>
<reference evidence="5" key="1">
    <citation type="submission" date="2020-10" db="EMBL/GenBank/DDBJ databases">
        <authorList>
            <person name="Gilroy R."/>
        </authorList>
    </citation>
    <scope>NUCLEOTIDE SEQUENCE</scope>
    <source>
        <strain evidence="5">2889</strain>
    </source>
</reference>
<evidence type="ECO:0000313" key="6">
    <source>
        <dbReference type="Proteomes" id="UP000823612"/>
    </source>
</evidence>